<dbReference type="InterPro" id="IPR009483">
    <property type="entry name" value="IpaD/BipD/SipD"/>
</dbReference>
<gene>
    <name evidence="7" type="ORF">PS652_01155</name>
    <name evidence="8" type="ORF">PS652_01187</name>
</gene>
<proteinExistence type="inferred from homology"/>
<comment type="subcellular location">
    <subcellularLocation>
        <location evidence="1">Secreted</location>
    </subcellularLocation>
</comment>
<dbReference type="Gene3D" id="1.20.1710.10">
    <property type="entry name" value="IpaD-like"/>
    <property type="match status" value="1"/>
</dbReference>
<keyword evidence="3" id="KW-0964">Secreted</keyword>
<evidence type="ECO:0000313" key="9">
    <source>
        <dbReference type="Proteomes" id="UP000326595"/>
    </source>
</evidence>
<evidence type="ECO:0000256" key="3">
    <source>
        <dbReference type="ARBA" id="ARBA00022525"/>
    </source>
</evidence>
<dbReference type="EMBL" id="CABVHG010000005">
    <property type="protein sequence ID" value="VVM58929.1"/>
    <property type="molecule type" value="Genomic_DNA"/>
</dbReference>
<evidence type="ECO:0000256" key="4">
    <source>
        <dbReference type="ARBA" id="ARBA00023026"/>
    </source>
</evidence>
<keyword evidence="5" id="KW-0175">Coiled coil</keyword>
<organism evidence="8">
    <name type="scientific">Pseudomonas fluorescens</name>
    <dbReference type="NCBI Taxonomy" id="294"/>
    <lineage>
        <taxon>Bacteria</taxon>
        <taxon>Pseudomonadati</taxon>
        <taxon>Pseudomonadota</taxon>
        <taxon>Gammaproteobacteria</taxon>
        <taxon>Pseudomonadales</taxon>
        <taxon>Pseudomonadaceae</taxon>
        <taxon>Pseudomonas</taxon>
    </lineage>
</organism>
<dbReference type="Proteomes" id="UP000326595">
    <property type="component" value="Chromosome"/>
</dbReference>
<dbReference type="SUPFAM" id="SSF140693">
    <property type="entry name" value="IpaD-like"/>
    <property type="match status" value="1"/>
</dbReference>
<evidence type="ECO:0000256" key="5">
    <source>
        <dbReference type="ARBA" id="ARBA00023054"/>
    </source>
</evidence>
<evidence type="ECO:0000256" key="6">
    <source>
        <dbReference type="SAM" id="MobiDB-lite"/>
    </source>
</evidence>
<reference evidence="7 9" key="2">
    <citation type="submission" date="2024-03" db="EMBL/GenBank/DDBJ databases">
        <authorList>
            <person name="Alaster D. Moffat"/>
            <person name="Govind Chandra"/>
            <person name="Andrew W. Truman"/>
        </authorList>
    </citation>
    <scope>NUCLEOTIDE SEQUENCE [LARGE SCALE GENOMIC DNA]</scope>
    <source>
        <strain evidence="7">PS652</strain>
    </source>
</reference>
<dbReference type="Pfam" id="PF06511">
    <property type="entry name" value="T3SS_TC"/>
    <property type="match status" value="1"/>
</dbReference>
<accession>A0A5E6R3Z6</accession>
<dbReference type="RefSeq" id="WP_080764702.1">
    <property type="nucleotide sequence ID" value="NZ_OZ024668.1"/>
</dbReference>
<keyword evidence="4" id="KW-0843">Virulence</keyword>
<evidence type="ECO:0000313" key="7">
    <source>
        <dbReference type="EMBL" id="CAK9888330.1"/>
    </source>
</evidence>
<sequence>MEFAITNGVARLTRAEESEVPSDNPRLDTPATGAQSGSARASREQLLDDSLSRLQRHLKPAQSAEARRVRMAFAQNELRVFQQRVECDCTGLSPEKRERIRTHEAAMADKQVRELPGELNLDMQAVAPFFDKLLDLIGVIKDQYLSVYEHVLDVYTKFYAAFTDQITSKMSEYFEADKDGKKIKFNRDAFEQRLGSLLNSFSGSPSQLVPIPGAAPMGKEEARKWQLALGLPDKSLQQLGNGSWVVNLDNSPVLTIRNSLPSASKPPKPGKPHEIDTAKFNAWQSGFNAQEERLKNMLQSITSKYANANSYHDNFNKTLSAHLSQYADMLKHMSTW</sequence>
<evidence type="ECO:0000256" key="1">
    <source>
        <dbReference type="ARBA" id="ARBA00004613"/>
    </source>
</evidence>
<dbReference type="GO" id="GO:0005576">
    <property type="term" value="C:extracellular region"/>
    <property type="evidence" value="ECO:0007669"/>
    <property type="project" value="UniProtKB-SubCell"/>
</dbReference>
<evidence type="ECO:0000256" key="2">
    <source>
        <dbReference type="ARBA" id="ARBA00007741"/>
    </source>
</evidence>
<protein>
    <recommendedName>
        <fullName evidence="10">IpaD/SipD/SspD family type III secretion system needle tip protein</fullName>
    </recommendedName>
</protein>
<name>A0A5E6R3Z6_PSEFL</name>
<dbReference type="EMBL" id="OZ024668">
    <property type="protein sequence ID" value="CAK9888330.1"/>
    <property type="molecule type" value="Genomic_DNA"/>
</dbReference>
<comment type="similarity">
    <text evidence="2">Belongs to the invasin protein D family.</text>
</comment>
<evidence type="ECO:0008006" key="10">
    <source>
        <dbReference type="Google" id="ProtNLM"/>
    </source>
</evidence>
<dbReference type="AlphaFoldDB" id="A0A5E6R3Z6"/>
<evidence type="ECO:0000313" key="8">
    <source>
        <dbReference type="EMBL" id="VVM58929.1"/>
    </source>
</evidence>
<dbReference type="InterPro" id="IPR036708">
    <property type="entry name" value="BipD-like_sf"/>
</dbReference>
<feature type="region of interest" description="Disordered" evidence="6">
    <location>
        <begin position="1"/>
        <end position="45"/>
    </location>
</feature>
<reference evidence="8" key="1">
    <citation type="submission" date="2019-09" db="EMBL/GenBank/DDBJ databases">
        <authorList>
            <person name="Chandra G."/>
            <person name="Truman W A."/>
        </authorList>
    </citation>
    <scope>NUCLEOTIDE SEQUENCE [LARGE SCALE GENOMIC DNA]</scope>
    <source>
        <strain evidence="8">PS652</strain>
    </source>
</reference>